<keyword evidence="1" id="KW-1133">Transmembrane helix</keyword>
<accession>A0A537IVF4</accession>
<sequence length="66" mass="7113">MRTVYTMGVALLSGLSLLFAVGIIYGEATDQWFLGGGSVGALLIAYSFIVLLLRKMGMTGPRKTER</sequence>
<proteinExistence type="predicted"/>
<feature type="transmembrane region" description="Helical" evidence="1">
    <location>
        <begin position="32"/>
        <end position="53"/>
    </location>
</feature>
<name>A0A537IVF4_9BACT</name>
<evidence type="ECO:0000313" key="3">
    <source>
        <dbReference type="Proteomes" id="UP000318834"/>
    </source>
</evidence>
<evidence type="ECO:0000256" key="1">
    <source>
        <dbReference type="SAM" id="Phobius"/>
    </source>
</evidence>
<keyword evidence="1" id="KW-0472">Membrane</keyword>
<evidence type="ECO:0000313" key="2">
    <source>
        <dbReference type="EMBL" id="TMI75309.1"/>
    </source>
</evidence>
<organism evidence="2 3">
    <name type="scientific">Candidatus Segetimicrobium genomatis</name>
    <dbReference type="NCBI Taxonomy" id="2569760"/>
    <lineage>
        <taxon>Bacteria</taxon>
        <taxon>Bacillati</taxon>
        <taxon>Candidatus Sysuimicrobiota</taxon>
        <taxon>Candidatus Sysuimicrobiia</taxon>
        <taxon>Candidatus Sysuimicrobiales</taxon>
        <taxon>Candidatus Segetimicrobiaceae</taxon>
        <taxon>Candidatus Segetimicrobium</taxon>
    </lineage>
</organism>
<protein>
    <submittedName>
        <fullName evidence="2">Uncharacterized protein</fullName>
    </submittedName>
</protein>
<dbReference type="AlphaFoldDB" id="A0A537IVF4"/>
<keyword evidence="1" id="KW-0812">Transmembrane</keyword>
<dbReference type="Proteomes" id="UP000318834">
    <property type="component" value="Unassembled WGS sequence"/>
</dbReference>
<dbReference type="EMBL" id="VBAP01000044">
    <property type="protein sequence ID" value="TMI75309.1"/>
    <property type="molecule type" value="Genomic_DNA"/>
</dbReference>
<comment type="caution">
    <text evidence="2">The sequence shown here is derived from an EMBL/GenBank/DDBJ whole genome shotgun (WGS) entry which is preliminary data.</text>
</comment>
<reference evidence="2 3" key="1">
    <citation type="journal article" date="2019" name="Nat. Microbiol.">
        <title>Mediterranean grassland soil C-N compound turnover is dependent on rainfall and depth, and is mediated by genomically divergent microorganisms.</title>
        <authorList>
            <person name="Diamond S."/>
            <person name="Andeer P.F."/>
            <person name="Li Z."/>
            <person name="Crits-Christoph A."/>
            <person name="Burstein D."/>
            <person name="Anantharaman K."/>
            <person name="Lane K.R."/>
            <person name="Thomas B.C."/>
            <person name="Pan C."/>
            <person name="Northen T.R."/>
            <person name="Banfield J.F."/>
        </authorList>
    </citation>
    <scope>NUCLEOTIDE SEQUENCE [LARGE SCALE GENOMIC DNA]</scope>
    <source>
        <strain evidence="2">NP_8</strain>
    </source>
</reference>
<gene>
    <name evidence="2" type="ORF">E6H05_06705</name>
</gene>